<accession>A0ABV6JQA6</accession>
<proteinExistence type="predicted"/>
<reference evidence="2 3" key="1">
    <citation type="submission" date="2024-09" db="EMBL/GenBank/DDBJ databases">
        <authorList>
            <person name="Sun Q."/>
            <person name="Mori K."/>
        </authorList>
    </citation>
    <scope>NUCLEOTIDE SEQUENCE [LARGE SCALE GENOMIC DNA]</scope>
    <source>
        <strain evidence="2 3">TBRC 5777</strain>
    </source>
</reference>
<evidence type="ECO:0008006" key="4">
    <source>
        <dbReference type="Google" id="ProtNLM"/>
    </source>
</evidence>
<feature type="region of interest" description="Disordered" evidence="1">
    <location>
        <begin position="1"/>
        <end position="22"/>
    </location>
</feature>
<dbReference type="Proteomes" id="UP001589865">
    <property type="component" value="Unassembled WGS sequence"/>
</dbReference>
<comment type="caution">
    <text evidence="2">The sequence shown here is derived from an EMBL/GenBank/DDBJ whole genome shotgun (WGS) entry which is preliminary data.</text>
</comment>
<name>A0ABV6JQA6_9PROT</name>
<evidence type="ECO:0000256" key="1">
    <source>
        <dbReference type="SAM" id="MobiDB-lite"/>
    </source>
</evidence>
<organism evidence="2 3">
    <name type="scientific">Roseomonas elaeocarpi</name>
    <dbReference type="NCBI Taxonomy" id="907779"/>
    <lineage>
        <taxon>Bacteria</taxon>
        <taxon>Pseudomonadati</taxon>
        <taxon>Pseudomonadota</taxon>
        <taxon>Alphaproteobacteria</taxon>
        <taxon>Acetobacterales</taxon>
        <taxon>Roseomonadaceae</taxon>
        <taxon>Roseomonas</taxon>
    </lineage>
</organism>
<sequence length="80" mass="9063">MSDEAPPRPVYKNPGRLPREQRIGLTVTEPGQPFEHFCAVCGEDGGWGFGIPGKPELGFRWYCYAHRDQGEAWRAEMLRG</sequence>
<gene>
    <name evidence="2" type="ORF">ACFFGY_06455</name>
</gene>
<dbReference type="EMBL" id="JBHLUN010000005">
    <property type="protein sequence ID" value="MFC0407884.1"/>
    <property type="molecule type" value="Genomic_DNA"/>
</dbReference>
<keyword evidence="3" id="KW-1185">Reference proteome</keyword>
<evidence type="ECO:0000313" key="2">
    <source>
        <dbReference type="EMBL" id="MFC0407884.1"/>
    </source>
</evidence>
<protein>
    <recommendedName>
        <fullName evidence="4">Molecular chaperone DnaJ</fullName>
    </recommendedName>
</protein>
<dbReference type="RefSeq" id="WP_377043613.1">
    <property type="nucleotide sequence ID" value="NZ_JBHLUN010000005.1"/>
</dbReference>
<evidence type="ECO:0000313" key="3">
    <source>
        <dbReference type="Proteomes" id="UP001589865"/>
    </source>
</evidence>